<evidence type="ECO:0000256" key="1">
    <source>
        <dbReference type="SAM" id="MobiDB-lite"/>
    </source>
</evidence>
<dbReference type="GeneID" id="5005197"/>
<dbReference type="EMBL" id="CP000601">
    <property type="protein sequence ID" value="ABP01177.1"/>
    <property type="molecule type" value="Genomic_DNA"/>
</dbReference>
<gene>
    <name evidence="2" type="ORF">OSTLU_17900</name>
    <name evidence="3" type="ORF">OSTLU_25928</name>
</gene>
<dbReference type="Gramene" id="ABO99430">
    <property type="protein sequence ID" value="ABO99430"/>
    <property type="gene ID" value="OSTLU_17900"/>
</dbReference>
<dbReference type="Proteomes" id="UP000001568">
    <property type="component" value="Chromosome 21"/>
</dbReference>
<dbReference type="OrthoDB" id="494993at2759"/>
<dbReference type="eggNOG" id="ENOG502REVD">
    <property type="taxonomic scope" value="Eukaryota"/>
</dbReference>
<keyword evidence="4" id="KW-1185">Reference proteome</keyword>
<dbReference type="Proteomes" id="UP000001568">
    <property type="component" value="Chromosome 13"/>
</dbReference>
<feature type="region of interest" description="Disordered" evidence="1">
    <location>
        <begin position="22"/>
        <end position="89"/>
    </location>
</feature>
<feature type="compositionally biased region" description="Basic and acidic residues" evidence="1">
    <location>
        <begin position="77"/>
        <end position="87"/>
    </location>
</feature>
<dbReference type="EMBL" id="CP000593">
    <property type="protein sequence ID" value="ABO99430.1"/>
    <property type="molecule type" value="Genomic_DNA"/>
</dbReference>
<dbReference type="Gramene" id="ABP01177">
    <property type="protein sequence ID" value="ABP01177"/>
    <property type="gene ID" value="OSTLU_25928"/>
</dbReference>
<proteinExistence type="predicted"/>
<protein>
    <submittedName>
        <fullName evidence="2">Uncharacterized protein</fullName>
    </submittedName>
</protein>
<feature type="compositionally biased region" description="Basic and acidic residues" evidence="1">
    <location>
        <begin position="48"/>
        <end position="59"/>
    </location>
</feature>
<evidence type="ECO:0000313" key="3">
    <source>
        <dbReference type="EMBL" id="ABP01177.1"/>
    </source>
</evidence>
<dbReference type="HOGENOM" id="CLU_269097_0_0_1"/>
<dbReference type="STRING" id="436017.A4S6R3"/>
<feature type="compositionally biased region" description="Low complexity" evidence="1">
    <location>
        <begin position="60"/>
        <end position="72"/>
    </location>
</feature>
<reference evidence="2 4" key="1">
    <citation type="journal article" date="2007" name="Proc. Natl. Acad. Sci. U.S.A.">
        <title>The tiny eukaryote Ostreococcus provides genomic insights into the paradox of plankton speciation.</title>
        <authorList>
            <person name="Palenik B."/>
            <person name="Grimwood J."/>
            <person name="Aerts A."/>
            <person name="Rouze P."/>
            <person name="Salamov A."/>
            <person name="Putnam N."/>
            <person name="Dupont C."/>
            <person name="Jorgensen R."/>
            <person name="Derelle E."/>
            <person name="Rombauts S."/>
            <person name="Zhou K."/>
            <person name="Otillar R."/>
            <person name="Merchant S.S."/>
            <person name="Podell S."/>
            <person name="Gaasterland T."/>
            <person name="Napoli C."/>
            <person name="Gendler K."/>
            <person name="Manuell A."/>
            <person name="Tai V."/>
            <person name="Vallon O."/>
            <person name="Piganeau G."/>
            <person name="Jancek S."/>
            <person name="Heijde M."/>
            <person name="Jabbari K."/>
            <person name="Bowler C."/>
            <person name="Lohr M."/>
            <person name="Robbens S."/>
            <person name="Werner G."/>
            <person name="Dubchak I."/>
            <person name="Pazour G.J."/>
            <person name="Ren Q."/>
            <person name="Paulsen I."/>
            <person name="Delwiche C."/>
            <person name="Schmutz J."/>
            <person name="Rokhsar D."/>
            <person name="Van de Peer Y."/>
            <person name="Moreau H."/>
            <person name="Grigoriev I.V."/>
        </authorList>
    </citation>
    <scope>NUCLEOTIDE SEQUENCE [LARGE SCALE GENOMIC DNA]</scope>
    <source>
        <strain evidence="2 4">CCE9901</strain>
    </source>
</reference>
<dbReference type="OMA" id="ETYDHST"/>
<dbReference type="PANTHER" id="PTHR21530">
    <property type="entry name" value="PHEROMONE SHUTDOWN PROTEIN"/>
    <property type="match status" value="1"/>
</dbReference>
<evidence type="ECO:0000313" key="4">
    <source>
        <dbReference type="Proteomes" id="UP000001568"/>
    </source>
</evidence>
<dbReference type="PANTHER" id="PTHR21530:SF7">
    <property type="entry name" value="TRAB DOMAIN-CONTAINING PROTEIN"/>
    <property type="match status" value="1"/>
</dbReference>
<dbReference type="KEGG" id="olu:OSTLU_25928"/>
<dbReference type="RefSeq" id="XP_001422818.1">
    <property type="nucleotide sequence ID" value="XM_001422781.1"/>
</dbReference>
<organism evidence="2 4">
    <name type="scientific">Ostreococcus lucimarinus (strain CCE9901)</name>
    <dbReference type="NCBI Taxonomy" id="436017"/>
    <lineage>
        <taxon>Eukaryota</taxon>
        <taxon>Viridiplantae</taxon>
        <taxon>Chlorophyta</taxon>
        <taxon>Mamiellophyceae</taxon>
        <taxon>Mamiellales</taxon>
        <taxon>Bathycoccaceae</taxon>
        <taxon>Ostreococcus</taxon>
    </lineage>
</organism>
<dbReference type="GeneID" id="5006876"/>
<dbReference type="InterPro" id="IPR046345">
    <property type="entry name" value="TraB_PrgY-like"/>
</dbReference>
<sequence>MDSTRCATCRAVVRGGAATCAECGAPQGYDSDSDATIRVDDDDDDDDSSHYARDARDSSASDADSSTSASSTTRRRREVESREREMEESPEALKLLYMLSLYTDASQKQSKSKSAVSNNNNNKRSPWIRELPLLVLVYEGIVRNAVFDYDYAPKSEKIFGACPRYLNVSEEGRDDLDDLRELGFITALKVTSETYDHSTLLKISKKGSEFLQRMTASGRFTSAMRQSVDSLVHEAGHLLEVRYDRESSDFFLTVPSIGVRIRSTITDVEDVPYVSSPYIPPHMLSSDAFTPNALNGHKKAKRVLGGAVQSSRDIRDPRLSESILLDSVKIIVTEYVPMGSNEMVSFCRKLGTGDRVAGGMFTAEASATQDEFNMVVGINADNKTELKVLDVDETRFVNVEADLLATGAPKSNLVQQQIEVFGINFRENGAITYGIVVNGIADRIRNDISVDLLARLLSDVHEDTSSLVGNLFSERQRSMLNITYKGEPDNRDKFTCIIAERATPKLKAAAYMDGEDNENELKQVIGATFYAYDLNEQEVIVFGSRGVVVFGPRTERHHKLLATYSAFQARSLFIKSVFSSCFALNDELKKTRALIETYQIDPTNVTRIRSRLADHTTTVTILSATQQFVLESLENVDTSREKLSADMSDGASQVLYDLFQLEPSWKRLQRRAVDLEKVIAACVNDLESLREMNAVIGSRRKLRINEAIEGTTKNLEDAFRAQARNSTTLEVTQVILSGTLAFDILDRFTGQYLSFTEIRWAVEAVQPYIVNVPAVWFILNMLAWSALGGGIVYLMRYLAYMHCSVETKKLTLNKPIHLSRWRRFIATRNVESTAFKEENNRRVVKYGWTEPIDVKKWKGTPPKINVTIDERYGFILQAMIIINKRTCTLSGDAVWRQFWSDVFVARNVHDQSRELFDTDTGDRLQTAEYSSEEEDETRRDVTAKIIGIDNRKSTLKWRDGRQILAQDDTDDDIDSDEEAIAKTGDLTFEGFVASRSLKLAREEEKAKKKRAARMENLKLDVSRPSRATQCEFYVVGTSHASAAAAADVRRVIRRAKPQAVVLELDQERADALVASFVERARVIDDSEYGSDLLTGIIESEREDALTVYGDVRARGIGEALAARAFGTNPFAIERWKTVLAYVKNAWDGGSVGVSSDGALAAADVARALMDEPRNLTPLAGPAAAFVAATLASLAMPNGAENGLVDAVGVFLALLLFCPLVETLWMERDEVLCANALNAVDVCSGIARGRVRRVRFGFSTDPSATKKSMQTFTPSDAGAVPCFTLKRPLKRGETRRLNLWEPRWLALMDSLAEANGGSLVGAELGCLLGRARHYVSSSCFEILGDAARRTGTVAVEDSMRRARVTRVVEGERPTTKARKLEVWIEGMDECDVHALETHPAGYLLASASVEASQAPRIDEDDDEVVTCVIVTGLAHANGIVRGIAEAQ</sequence>
<accession>A4S6R3</accession>
<dbReference type="KEGG" id="olu:OSTLU_17900"/>
<evidence type="ECO:0000313" key="2">
    <source>
        <dbReference type="EMBL" id="ABO99430.1"/>
    </source>
</evidence>
<name>A4S6R3_OSTLU</name>
<dbReference type="RefSeq" id="XP_001421137.1">
    <property type="nucleotide sequence ID" value="XM_001421100.1"/>
</dbReference>